<dbReference type="Proteomes" id="UP000252355">
    <property type="component" value="Unassembled WGS sequence"/>
</dbReference>
<evidence type="ECO:0000313" key="1">
    <source>
        <dbReference type="EMBL" id="RCK79588.1"/>
    </source>
</evidence>
<proteinExistence type="predicted"/>
<organism evidence="1 2">
    <name type="scientific">Candidatus Ozemobacter sibiricus</name>
    <dbReference type="NCBI Taxonomy" id="2268124"/>
    <lineage>
        <taxon>Bacteria</taxon>
        <taxon>Candidatus Ozemobacteria</taxon>
        <taxon>Candidatus Ozemobacterales</taxon>
        <taxon>Candidatus Ozemobacteraceae</taxon>
        <taxon>Candidatus Ozemobacter</taxon>
    </lineage>
</organism>
<reference evidence="1 2" key="1">
    <citation type="submission" date="2018-05" db="EMBL/GenBank/DDBJ databases">
        <title>A metagenomic window into the 2 km-deep terrestrial subsurface aquifer revealed taxonomically and functionally diverse microbial community comprising novel uncultured bacterial lineages.</title>
        <authorList>
            <person name="Kadnikov V.V."/>
            <person name="Mardanov A.V."/>
            <person name="Beletsky A.V."/>
            <person name="Banks D."/>
            <person name="Pimenov N.V."/>
            <person name="Frank Y.A."/>
            <person name="Karnachuk O.V."/>
            <person name="Ravin N.V."/>
        </authorList>
    </citation>
    <scope>NUCLEOTIDE SEQUENCE [LARGE SCALE GENOMIC DNA]</scope>
    <source>
        <strain evidence="1">BY5</strain>
    </source>
</reference>
<comment type="caution">
    <text evidence="1">The sequence shown here is derived from an EMBL/GenBank/DDBJ whole genome shotgun (WGS) entry which is preliminary data.</text>
</comment>
<dbReference type="AlphaFoldDB" id="A0A367ZN80"/>
<accession>A0A367ZN80</accession>
<evidence type="ECO:0000313" key="2">
    <source>
        <dbReference type="Proteomes" id="UP000252355"/>
    </source>
</evidence>
<dbReference type="InterPro" id="IPR014846">
    <property type="entry name" value="DUF1786_pyruvate_format-lyase"/>
</dbReference>
<sequence length="367" mass="40487">MTVPSLGVLEGCPVTLAMDIGTGTKDVLHFSPDNTIENNIKLVVPTPALLMANRLETLDHDLAIAGYTMGGGYLAKVLKRHVKKGHRVVMETLPAFTVRNNLEEVREAGIEVVERVETPTHHFDEIELPLYFDLLSRFGEDPSRIEYIGLSVQDHGYNTSDESSRQNRFRYFLEHLAGNQLPRSLVFTDDNLPEVFGRLRSGALCIKRFRPSLRVVLIDTSFSAILGCSLDPRVQAIRGPTLYINFGNGHVMACILNEGRIQAFFEHHTRVLKTKPEAMRDYMVRLAEGKLPSDEVFQDDGNGCVTFEPQPFSAIAGVVVTGPQRHLMARTGLTGYLEAAPGGDMMMTGPLGLLRGLALVRAVGSDA</sequence>
<dbReference type="Pfam" id="PF08735">
    <property type="entry name" value="DUF1786"/>
    <property type="match status" value="1"/>
</dbReference>
<name>A0A367ZN80_9BACT</name>
<gene>
    <name evidence="1" type="ORF">OZSIB_4342</name>
</gene>
<protein>
    <submittedName>
        <fullName evidence="1">Uncharacterized protein conserved in archaea</fullName>
    </submittedName>
</protein>
<dbReference type="EMBL" id="QOQW01000012">
    <property type="protein sequence ID" value="RCK79588.1"/>
    <property type="molecule type" value="Genomic_DNA"/>
</dbReference>